<dbReference type="EMBL" id="JAATJH010000006">
    <property type="protein sequence ID" value="NJC27821.1"/>
    <property type="molecule type" value="Genomic_DNA"/>
</dbReference>
<dbReference type="RefSeq" id="WP_168039279.1">
    <property type="nucleotide sequence ID" value="NZ_JAATJH010000006.1"/>
</dbReference>
<comment type="caution">
    <text evidence="2">The sequence shown here is derived from an EMBL/GenBank/DDBJ whole genome shotgun (WGS) entry which is preliminary data.</text>
</comment>
<evidence type="ECO:0000313" key="3">
    <source>
        <dbReference type="Proteomes" id="UP000770785"/>
    </source>
</evidence>
<sequence length="1193" mass="135423">MRLAFYSLFLLFGTSLSGQTSQVEFGKNRVQYHKDFDSWERYESDNFITHWYGEGRDLGQSVVQIAEYDFGYVQKMLEHRMNQKIQLIVYRDVTDLKQSNIGSEEVFSLSSNQSIGRSTSYIADTRTKFYGNKAFVYFNGDHTDLRRQIREAMASVYLEHMLYGSSVQEVVQNAVLLNLPPWFKTGLVSYLGEDWNTEKDDQLRQLMQSGEYEDFEDLAADYPTLAGHSFWYFVAENYGKPTVSNLLYLTRTYRSVENGFLYILGGNYEATLYNWQEFYNTRHTADLASRAAPQTQEIAVKNKRNLPITNVKVSPDGSRIAYVLNEIGRYKVYTQNIATGERELIFKGGQRNLLQATDYNYPLLDFSPNNQELAVLYEVRDRPRLMQYDLNTGKDVTKDLDVTLDRVFSMAYLDPGTFVMSALAFGQSDIYTYLPATRNSIKITNDFWDDLDVATVKVRGRRGILFSSNRPDPKLGVQKLDTLLPIGDFDIFYYDLDNRPGELVQVTDTELADESNPVPINGTFFSYIGNESGIRNRYQGYVEEYIDHYERTIYLTDGSEIVLHADSTLERLDTALVDSTVVFPVMKERAVTQPTTNLNTSIHRQDATGKSEIGVELFLAEAGQKVRTFTFDTTSRAFPKPTAFRRSSYQARGQTVPTFNAPTGTGETNGGIISPNQANPQPAASTADDYLFQTRFDDFVEPPAPVSEPNDNILLREPATPDNQPRPAGADTTGTRPNLTVVSPNAKPLPSKVKRRILRGERPTPELNRTYKFIRGRITASRLTFRLNYFKTEADNEPLFAGLNSFSGNPDGFTQQPVGLLFKGNIIDLFEDYSITGGLRVPFRFNGSEYFVTFEDRKHRLDRIISVYRRNRRNEEGSFGQGFSGRDPRIIEENTLLAQYGIRYPLDIFRSLRLTSTLRRDRVQTLPTEMAALQSRPENQARIGLRFEYVFDNTLNLATNLRMGTRYKFYVDSYKGFDVSFSSGGAETGIEPGFLGVAGFDARHYLRLDRRSILALRLAGATNFGSQKVLYYLGGADRAVGPEFNDGIPTPTNGNFVFQDLVNPLRGFDINIRNGGTHVLANAELRIPIFTYISRNIRSKFLRDFQVVPFFDVGSAWSGSNPYDEDNPVNLSTIEQGPVRVLVRRFRDPIIYGYGMGVRTSIFGYFLRADYGYGVETGIRGAGKLHVSMGLDF</sequence>
<dbReference type="SUPFAM" id="SSF82171">
    <property type="entry name" value="DPP6 N-terminal domain-like"/>
    <property type="match status" value="1"/>
</dbReference>
<organism evidence="2 3">
    <name type="scientific">Neolewinella antarctica</name>
    <dbReference type="NCBI Taxonomy" id="442734"/>
    <lineage>
        <taxon>Bacteria</taxon>
        <taxon>Pseudomonadati</taxon>
        <taxon>Bacteroidota</taxon>
        <taxon>Saprospiria</taxon>
        <taxon>Saprospirales</taxon>
        <taxon>Lewinellaceae</taxon>
        <taxon>Neolewinella</taxon>
    </lineage>
</organism>
<feature type="region of interest" description="Disordered" evidence="1">
    <location>
        <begin position="701"/>
        <end position="746"/>
    </location>
</feature>
<dbReference type="Proteomes" id="UP000770785">
    <property type="component" value="Unassembled WGS sequence"/>
</dbReference>
<proteinExistence type="predicted"/>
<gene>
    <name evidence="2" type="ORF">GGR27_003339</name>
</gene>
<keyword evidence="3" id="KW-1185">Reference proteome</keyword>
<reference evidence="2 3" key="1">
    <citation type="submission" date="2020-03" db="EMBL/GenBank/DDBJ databases">
        <title>Genomic Encyclopedia of Type Strains, Phase IV (KMG-IV): sequencing the most valuable type-strain genomes for metagenomic binning, comparative biology and taxonomic classification.</title>
        <authorList>
            <person name="Goeker M."/>
        </authorList>
    </citation>
    <scope>NUCLEOTIDE SEQUENCE [LARGE SCALE GENOMIC DNA]</scope>
    <source>
        <strain evidence="2 3">DSM 105096</strain>
    </source>
</reference>
<feature type="compositionally biased region" description="Polar residues" evidence="1">
    <location>
        <begin position="732"/>
        <end position="743"/>
    </location>
</feature>
<protein>
    <submittedName>
        <fullName evidence="2">Uncharacterized protein</fullName>
    </submittedName>
</protein>
<dbReference type="Gene3D" id="2.40.160.50">
    <property type="entry name" value="membrane protein fhac: a member of the omp85/tpsb transporter family"/>
    <property type="match status" value="1"/>
</dbReference>
<accession>A0ABX0XES1</accession>
<dbReference type="Gene3D" id="2.120.10.30">
    <property type="entry name" value="TolB, C-terminal domain"/>
    <property type="match status" value="1"/>
</dbReference>
<evidence type="ECO:0000256" key="1">
    <source>
        <dbReference type="SAM" id="MobiDB-lite"/>
    </source>
</evidence>
<dbReference type="InterPro" id="IPR011042">
    <property type="entry name" value="6-blade_b-propeller_TolB-like"/>
</dbReference>
<evidence type="ECO:0000313" key="2">
    <source>
        <dbReference type="EMBL" id="NJC27821.1"/>
    </source>
</evidence>
<name>A0ABX0XES1_9BACT</name>